<dbReference type="EMBL" id="CAJOBD010003500">
    <property type="protein sequence ID" value="CAF3951903.1"/>
    <property type="molecule type" value="Genomic_DNA"/>
</dbReference>
<dbReference type="PROSITE" id="PS50104">
    <property type="entry name" value="TIR"/>
    <property type="match status" value="1"/>
</dbReference>
<feature type="domain" description="TIR" evidence="1">
    <location>
        <begin position="135"/>
        <end position="269"/>
    </location>
</feature>
<dbReference type="PANTHER" id="PTHR46270:SF2">
    <property type="entry name" value="TIR DOMAIN-CONTAINING PROTEIN"/>
    <property type="match status" value="1"/>
</dbReference>
<dbReference type="SUPFAM" id="SSF52200">
    <property type="entry name" value="Toll/Interleukin receptor TIR domain"/>
    <property type="match status" value="1"/>
</dbReference>
<proteinExistence type="predicted"/>
<dbReference type="PANTHER" id="PTHR46270">
    <property type="entry name" value="ARMADILLO-TYPE FOLD-RELATED"/>
    <property type="match status" value="1"/>
</dbReference>
<dbReference type="AlphaFoldDB" id="A0A819KTH2"/>
<name>A0A819KTH2_9BILA</name>
<dbReference type="InterPro" id="IPR000157">
    <property type="entry name" value="TIR_dom"/>
</dbReference>
<dbReference type="Proteomes" id="UP000663836">
    <property type="component" value="Unassembled WGS sequence"/>
</dbReference>
<organism evidence="2 3">
    <name type="scientific">Rotaria sordida</name>
    <dbReference type="NCBI Taxonomy" id="392033"/>
    <lineage>
        <taxon>Eukaryota</taxon>
        <taxon>Metazoa</taxon>
        <taxon>Spiralia</taxon>
        <taxon>Gnathifera</taxon>
        <taxon>Rotifera</taxon>
        <taxon>Eurotatoria</taxon>
        <taxon>Bdelloidea</taxon>
        <taxon>Philodinida</taxon>
        <taxon>Philodinidae</taxon>
        <taxon>Rotaria</taxon>
    </lineage>
</organism>
<evidence type="ECO:0000259" key="1">
    <source>
        <dbReference type="PROSITE" id="PS50104"/>
    </source>
</evidence>
<evidence type="ECO:0000313" key="3">
    <source>
        <dbReference type="Proteomes" id="UP000663836"/>
    </source>
</evidence>
<gene>
    <name evidence="2" type="ORF">JBS370_LOCUS23583</name>
</gene>
<dbReference type="InterPro" id="IPR035897">
    <property type="entry name" value="Toll_tir_struct_dom_sf"/>
</dbReference>
<sequence length="434" mass="49936">MALQWLSIEPNESMISIRAWRECLDLIHNLARHESGVKALNQLDAISILKTWKERYLSKLTLSDDENYEDMLVVYYMSYALLLEPSILKREDATSIRLALDHILDRAIEAFRSPSLRCDQQPSIHNKPKINEDIDGVKVMVSYSHKDSSFCQKLVKILKDRVQVDVWVDFIKLQPPYEDDWEEIAAAITDCDVVVMIVTANYCSSKSCRREVIHADKRSKRMIPVYHGSEYEPEDWFEIRAGSATWVRFGCMKSDEDVMETLIKLINCQETRKNRVDTVTIPKKLHPESNDNVSSVLISSSIVDASPSQSWHPIPLLTDPVGSILTISSPVPTSRKPVEQWIGDEVQEWLHLPSSVLQLSNGRALLTYARLISDEDIQRDEYERNLRDRGLTREQWANLISSLTTLCMFDNKKMLSNTLPEQWSSDEVKACHLR</sequence>
<evidence type="ECO:0000313" key="2">
    <source>
        <dbReference type="EMBL" id="CAF3951903.1"/>
    </source>
</evidence>
<dbReference type="GO" id="GO:0007165">
    <property type="term" value="P:signal transduction"/>
    <property type="evidence" value="ECO:0007669"/>
    <property type="project" value="InterPro"/>
</dbReference>
<dbReference type="Pfam" id="PF13676">
    <property type="entry name" value="TIR_2"/>
    <property type="match status" value="1"/>
</dbReference>
<protein>
    <recommendedName>
        <fullName evidence="1">TIR domain-containing protein</fullName>
    </recommendedName>
</protein>
<dbReference type="Gene3D" id="3.40.50.10140">
    <property type="entry name" value="Toll/interleukin-1 receptor homology (TIR) domain"/>
    <property type="match status" value="1"/>
</dbReference>
<comment type="caution">
    <text evidence="2">The sequence shown here is derived from an EMBL/GenBank/DDBJ whole genome shotgun (WGS) entry which is preliminary data.</text>
</comment>
<accession>A0A819KTH2</accession>
<reference evidence="2" key="1">
    <citation type="submission" date="2021-02" db="EMBL/GenBank/DDBJ databases">
        <authorList>
            <person name="Nowell W R."/>
        </authorList>
    </citation>
    <scope>NUCLEOTIDE SEQUENCE</scope>
</reference>